<dbReference type="Proteomes" id="UP001059209">
    <property type="component" value="Chromosome"/>
</dbReference>
<keyword evidence="2" id="KW-1185">Reference proteome</keyword>
<dbReference type="EMBL" id="CP104205">
    <property type="protein sequence ID" value="UWX56508.1"/>
    <property type="molecule type" value="Genomic_DNA"/>
</dbReference>
<name>A0ABY5YCB9_9FLAO</name>
<protein>
    <submittedName>
        <fullName evidence="1">Uncharacterized protein</fullName>
    </submittedName>
</protein>
<evidence type="ECO:0000313" key="2">
    <source>
        <dbReference type="Proteomes" id="UP001059209"/>
    </source>
</evidence>
<evidence type="ECO:0000313" key="1">
    <source>
        <dbReference type="EMBL" id="UWX56508.1"/>
    </source>
</evidence>
<gene>
    <name evidence="1" type="ORF">NYZ99_10145</name>
</gene>
<organism evidence="1 2">
    <name type="scientific">Maribacter litopenaei</name>
    <dbReference type="NCBI Taxonomy" id="2976127"/>
    <lineage>
        <taxon>Bacteria</taxon>
        <taxon>Pseudomonadati</taxon>
        <taxon>Bacteroidota</taxon>
        <taxon>Flavobacteriia</taxon>
        <taxon>Flavobacteriales</taxon>
        <taxon>Flavobacteriaceae</taxon>
        <taxon>Maribacter</taxon>
    </lineage>
</organism>
<proteinExistence type="predicted"/>
<sequence>MEMSPATLVLFSCRDAEKYEFNGNDLLSIEQLSAFAQESLEYILSQLADKLSDDKQLQSLKELENDLVSINTLIEKQIDSLLPGFTENYTNAFKNLGESANKKLGFYAGMANPNEKLRFGEQLKSCLEDTKSLITNLSLLPAKTQEIKAIYTDDISEPIYGYGHGGRSEKTPCGSLYGYTNTLFPSENIGFYRV</sequence>
<dbReference type="RefSeq" id="WP_260575143.1">
    <property type="nucleotide sequence ID" value="NZ_CP104205.1"/>
</dbReference>
<accession>A0ABY5YCB9</accession>
<reference evidence="1" key="1">
    <citation type="submission" date="2022-09" db="EMBL/GenBank/DDBJ databases">
        <title>Maribacter litopenaei sp. nov., isolated from the intestinal tract of the Pacific White Shrimp, Litopenaeus vannamei.</title>
        <authorList>
            <person name="Kim S.Y."/>
            <person name="Hwang C.Y."/>
        </authorList>
    </citation>
    <scope>NUCLEOTIDE SEQUENCE</scope>
    <source>
        <strain evidence="1">HL-LV01</strain>
    </source>
</reference>